<evidence type="ECO:0000313" key="2">
    <source>
        <dbReference type="EMBL" id="OMO49341.1"/>
    </source>
</evidence>
<evidence type="ECO:0000256" key="1">
    <source>
        <dbReference type="SAM" id="MobiDB-lite"/>
    </source>
</evidence>
<organism evidence="2 3">
    <name type="scientific">Corchorus olitorius</name>
    <dbReference type="NCBI Taxonomy" id="93759"/>
    <lineage>
        <taxon>Eukaryota</taxon>
        <taxon>Viridiplantae</taxon>
        <taxon>Streptophyta</taxon>
        <taxon>Embryophyta</taxon>
        <taxon>Tracheophyta</taxon>
        <taxon>Spermatophyta</taxon>
        <taxon>Magnoliopsida</taxon>
        <taxon>eudicotyledons</taxon>
        <taxon>Gunneridae</taxon>
        <taxon>Pentapetalae</taxon>
        <taxon>rosids</taxon>
        <taxon>malvids</taxon>
        <taxon>Malvales</taxon>
        <taxon>Malvaceae</taxon>
        <taxon>Grewioideae</taxon>
        <taxon>Apeibeae</taxon>
        <taxon>Corchorus</taxon>
    </lineage>
</organism>
<feature type="compositionally biased region" description="Low complexity" evidence="1">
    <location>
        <begin position="116"/>
        <end position="129"/>
    </location>
</feature>
<dbReference type="PANTHER" id="PTHR33132:SF135">
    <property type="entry name" value="OS02G0799700 PROTEIN"/>
    <property type="match status" value="1"/>
</dbReference>
<protein>
    <submittedName>
        <fullName evidence="2">Serine-rich protein-like protein</fullName>
    </submittedName>
</protein>
<gene>
    <name evidence="2" type="ORF">COLO4_38588</name>
</gene>
<name>A0A1R3FU14_9ROSI</name>
<keyword evidence="3" id="KW-1185">Reference proteome</keyword>
<proteinExistence type="predicted"/>
<comment type="caution">
    <text evidence="2">The sequence shown here is derived from an EMBL/GenBank/DDBJ whole genome shotgun (WGS) entry which is preliminary data.</text>
</comment>
<dbReference type="EMBL" id="AWUE01024906">
    <property type="protein sequence ID" value="OMO49341.1"/>
    <property type="molecule type" value="Genomic_DNA"/>
</dbReference>
<reference evidence="3" key="1">
    <citation type="submission" date="2013-09" db="EMBL/GenBank/DDBJ databases">
        <title>Corchorus olitorius genome sequencing.</title>
        <authorList>
            <person name="Alam M."/>
            <person name="Haque M.S."/>
            <person name="Islam M.S."/>
            <person name="Emdad E.M."/>
            <person name="Islam M.M."/>
            <person name="Ahmed B."/>
            <person name="Halim A."/>
            <person name="Hossen Q.M.M."/>
            <person name="Hossain M.Z."/>
            <person name="Ahmed R."/>
            <person name="Khan M.M."/>
            <person name="Islam R."/>
            <person name="Rashid M.M."/>
            <person name="Khan S.A."/>
            <person name="Rahman M.S."/>
            <person name="Alam M."/>
            <person name="Yahiya A.S."/>
            <person name="Khan M.S."/>
            <person name="Azam M.S."/>
            <person name="Haque T."/>
            <person name="Lashkar M.Z.H."/>
            <person name="Akhand A.I."/>
            <person name="Morshed G."/>
            <person name="Roy S."/>
            <person name="Uddin K.S."/>
            <person name="Rabeya T."/>
            <person name="Hossain A.S."/>
            <person name="Chowdhury A."/>
            <person name="Snigdha A.R."/>
            <person name="Mortoza M.S."/>
            <person name="Matin S.A."/>
            <person name="Hoque S.M.E."/>
            <person name="Islam M.K."/>
            <person name="Roy D.K."/>
            <person name="Haider R."/>
            <person name="Moosa M.M."/>
            <person name="Elias S.M."/>
            <person name="Hasan A.M."/>
            <person name="Jahan S."/>
            <person name="Shafiuddin M."/>
            <person name="Mahmood N."/>
            <person name="Shommy N.S."/>
        </authorList>
    </citation>
    <scope>NUCLEOTIDE SEQUENCE [LARGE SCALE GENOMIC DNA]</scope>
    <source>
        <strain evidence="3">cv. O-4</strain>
    </source>
</reference>
<dbReference type="Proteomes" id="UP000187203">
    <property type="component" value="Unassembled WGS sequence"/>
</dbReference>
<feature type="compositionally biased region" description="Polar residues" evidence="1">
    <location>
        <begin position="89"/>
        <end position="108"/>
    </location>
</feature>
<dbReference type="PANTHER" id="PTHR33132">
    <property type="entry name" value="OSJNBB0118P14.9 PROTEIN"/>
    <property type="match status" value="1"/>
</dbReference>
<dbReference type="AlphaFoldDB" id="A0A1R3FU14"/>
<dbReference type="OrthoDB" id="1924025at2759"/>
<sequence length="138" mass="14868">MGAESLMESSEKSDPIHTMAAWPTLKKNAANAEEELMIMNLKAKKKKNVMNNKAGNSSNIGESKKGSICICSPTRHAGSFRCHLHRCTSSSQPNSTIELQSHQPQPTILSRFGRASASSPASLQLSNNPFPQSSVSAQ</sequence>
<feature type="region of interest" description="Disordered" evidence="1">
    <location>
        <begin position="89"/>
        <end position="138"/>
    </location>
</feature>
<evidence type="ECO:0000313" key="3">
    <source>
        <dbReference type="Proteomes" id="UP000187203"/>
    </source>
</evidence>
<accession>A0A1R3FU14</accession>